<feature type="transmembrane region" description="Helical" evidence="2">
    <location>
        <begin position="139"/>
        <end position="160"/>
    </location>
</feature>
<keyword evidence="2" id="KW-0472">Membrane</keyword>
<dbReference type="AlphaFoldDB" id="A0A2A9D048"/>
<feature type="transmembrane region" description="Helical" evidence="2">
    <location>
        <begin position="107"/>
        <end position="127"/>
    </location>
</feature>
<protein>
    <submittedName>
        <fullName evidence="3">Membrane protein DedA with SNARE-associated domain</fullName>
    </submittedName>
</protein>
<dbReference type="RefSeq" id="WP_211283084.1">
    <property type="nucleotide sequence ID" value="NZ_PDJD01000001.1"/>
</dbReference>
<keyword evidence="4" id="KW-1185">Reference proteome</keyword>
<evidence type="ECO:0000256" key="1">
    <source>
        <dbReference type="SAM" id="MobiDB-lite"/>
    </source>
</evidence>
<gene>
    <name evidence="3" type="ORF">ATL40_1596</name>
</gene>
<keyword evidence="2" id="KW-0812">Transmembrane</keyword>
<name>A0A2A9D048_9MICO</name>
<feature type="transmembrane region" description="Helical" evidence="2">
    <location>
        <begin position="12"/>
        <end position="32"/>
    </location>
</feature>
<accession>A0A2A9D048</accession>
<comment type="caution">
    <text evidence="3">The sequence shown here is derived from an EMBL/GenBank/DDBJ whole genome shotgun (WGS) entry which is preliminary data.</text>
</comment>
<evidence type="ECO:0000256" key="2">
    <source>
        <dbReference type="SAM" id="Phobius"/>
    </source>
</evidence>
<evidence type="ECO:0000313" key="3">
    <source>
        <dbReference type="EMBL" id="PFG20013.1"/>
    </source>
</evidence>
<dbReference type="EMBL" id="PDJD01000001">
    <property type="protein sequence ID" value="PFG20013.1"/>
    <property type="molecule type" value="Genomic_DNA"/>
</dbReference>
<feature type="compositionally biased region" description="Basic and acidic residues" evidence="1">
    <location>
        <begin position="172"/>
        <end position="195"/>
    </location>
</feature>
<evidence type="ECO:0000313" key="4">
    <source>
        <dbReference type="Proteomes" id="UP000224915"/>
    </source>
</evidence>
<keyword evidence="2" id="KW-1133">Transmembrane helix</keyword>
<dbReference type="Proteomes" id="UP000224915">
    <property type="component" value="Unassembled WGS sequence"/>
</dbReference>
<organism evidence="3 4">
    <name type="scientific">Serinibacter salmoneus</name>
    <dbReference type="NCBI Taxonomy" id="556530"/>
    <lineage>
        <taxon>Bacteria</taxon>
        <taxon>Bacillati</taxon>
        <taxon>Actinomycetota</taxon>
        <taxon>Actinomycetes</taxon>
        <taxon>Micrococcales</taxon>
        <taxon>Beutenbergiaceae</taxon>
        <taxon>Serinibacter</taxon>
    </lineage>
</organism>
<reference evidence="3 4" key="1">
    <citation type="submission" date="2017-10" db="EMBL/GenBank/DDBJ databases">
        <title>Sequencing the genomes of 1000 actinobacteria strains.</title>
        <authorList>
            <person name="Klenk H.-P."/>
        </authorList>
    </citation>
    <scope>NUCLEOTIDE SEQUENCE [LARGE SCALE GENOMIC DNA]</scope>
    <source>
        <strain evidence="3 4">DSM 21801</strain>
    </source>
</reference>
<feature type="region of interest" description="Disordered" evidence="1">
    <location>
        <begin position="172"/>
        <end position="201"/>
    </location>
</feature>
<proteinExistence type="predicted"/>
<sequence>MPSWLDGASFWPLFAFFFAIVFFRTQATYWIARVVTTWSLDHTRPQRPWVRRVHAWLQGEQGQRGVRTIERWGLIAVPLSFLASGTKTVINGAAGVLAMPFARYLPAMLLGCVAHSIIYATIGWAAWLAALSAATGSPWGIAALVLIVLALGALIVHAVVRARRRRLTADTADHDDTLDPRDVRTRTDAGRDDVAAPRPPA</sequence>